<sequence length="107" mass="12052">MKRKNAKRIASASVAPTQPILIDFFRGRWNWVEKMGGIGVGLEWKGMCMGVCIYIYIPSGGTLTKVASDEYGRVMLSNFLPRCSSKIVLEKLSRLISCHPPYNFAFF</sequence>
<organism evidence="1">
    <name type="scientific">Opuntia streptacantha</name>
    <name type="common">Prickly pear cactus</name>
    <name type="synonym">Opuntia cardona</name>
    <dbReference type="NCBI Taxonomy" id="393608"/>
    <lineage>
        <taxon>Eukaryota</taxon>
        <taxon>Viridiplantae</taxon>
        <taxon>Streptophyta</taxon>
        <taxon>Embryophyta</taxon>
        <taxon>Tracheophyta</taxon>
        <taxon>Spermatophyta</taxon>
        <taxon>Magnoliopsida</taxon>
        <taxon>eudicotyledons</taxon>
        <taxon>Gunneridae</taxon>
        <taxon>Pentapetalae</taxon>
        <taxon>Caryophyllales</taxon>
        <taxon>Cactineae</taxon>
        <taxon>Cactaceae</taxon>
        <taxon>Opuntioideae</taxon>
        <taxon>Opuntia</taxon>
    </lineage>
</organism>
<evidence type="ECO:0000313" key="1">
    <source>
        <dbReference type="EMBL" id="MBA4617418.1"/>
    </source>
</evidence>
<dbReference type="EMBL" id="GISG01016411">
    <property type="protein sequence ID" value="MBA4617418.1"/>
    <property type="molecule type" value="Transcribed_RNA"/>
</dbReference>
<name>A0A7C8YG74_OPUST</name>
<protein>
    <submittedName>
        <fullName evidence="1">Uncharacterized protein</fullName>
    </submittedName>
</protein>
<accession>A0A7C8YG74</accession>
<reference evidence="1" key="1">
    <citation type="journal article" date="2013" name="J. Plant Res.">
        <title>Effect of fungi and light on seed germination of three Opuntia species from semiarid lands of central Mexico.</title>
        <authorList>
            <person name="Delgado-Sanchez P."/>
            <person name="Jimenez-Bremont J.F."/>
            <person name="Guerrero-Gonzalez Mde L."/>
            <person name="Flores J."/>
        </authorList>
    </citation>
    <scope>NUCLEOTIDE SEQUENCE</scope>
    <source>
        <tissue evidence="1">Cladode</tissue>
    </source>
</reference>
<proteinExistence type="predicted"/>
<reference evidence="1" key="2">
    <citation type="submission" date="2020-07" db="EMBL/GenBank/DDBJ databases">
        <authorList>
            <person name="Vera ALvarez R."/>
            <person name="Arias-Moreno D.M."/>
            <person name="Jimenez-Jacinto V."/>
            <person name="Jimenez-Bremont J.F."/>
            <person name="Swaminathan K."/>
            <person name="Moose S.P."/>
            <person name="Guerrero-Gonzalez M.L."/>
            <person name="Marino-Ramirez L."/>
            <person name="Landsman D."/>
            <person name="Rodriguez-Kessler M."/>
            <person name="Delgado-Sanchez P."/>
        </authorList>
    </citation>
    <scope>NUCLEOTIDE SEQUENCE</scope>
    <source>
        <tissue evidence="1">Cladode</tissue>
    </source>
</reference>
<dbReference type="AlphaFoldDB" id="A0A7C8YG74"/>